<dbReference type="EMBL" id="FOLX01000001">
    <property type="protein sequence ID" value="SFC77302.1"/>
    <property type="molecule type" value="Genomic_DNA"/>
</dbReference>
<dbReference type="InterPro" id="IPR021529">
    <property type="entry name" value="DUF2798"/>
</dbReference>
<evidence type="ECO:0000313" key="3">
    <source>
        <dbReference type="Proteomes" id="UP000231644"/>
    </source>
</evidence>
<keyword evidence="3" id="KW-1185">Reference proteome</keyword>
<dbReference type="Proteomes" id="UP000231644">
    <property type="component" value="Unassembled WGS sequence"/>
</dbReference>
<feature type="transmembrane region" description="Helical" evidence="1">
    <location>
        <begin position="49"/>
        <end position="68"/>
    </location>
</feature>
<proteinExistence type="predicted"/>
<name>A0A1I1LXV7_9RHOB</name>
<reference evidence="2 3" key="1">
    <citation type="submission" date="2016-10" db="EMBL/GenBank/DDBJ databases">
        <authorList>
            <person name="de Groot N.N."/>
        </authorList>
    </citation>
    <scope>NUCLEOTIDE SEQUENCE [LARGE SCALE GENOMIC DNA]</scope>
    <source>
        <strain evidence="2 3">DSM 29619</strain>
    </source>
</reference>
<keyword evidence="1" id="KW-0472">Membrane</keyword>
<protein>
    <recommendedName>
        <fullName evidence="4">DUF2798 domain-containing protein</fullName>
    </recommendedName>
</protein>
<sequence>MQSKFTIILAQVFISLMMAFLMTLIFTAIPMQFAPGWVGEWLRRFITAWPIAFVLSLGVGPLAFGLSARVSRAVQRG</sequence>
<organism evidence="2 3">
    <name type="scientific">Pseudooceanicola nitratireducens</name>
    <dbReference type="NCBI Taxonomy" id="517719"/>
    <lineage>
        <taxon>Bacteria</taxon>
        <taxon>Pseudomonadati</taxon>
        <taxon>Pseudomonadota</taxon>
        <taxon>Alphaproteobacteria</taxon>
        <taxon>Rhodobacterales</taxon>
        <taxon>Paracoccaceae</taxon>
        <taxon>Pseudooceanicola</taxon>
    </lineage>
</organism>
<gene>
    <name evidence="2" type="ORF">SAMN05421762_2149</name>
</gene>
<dbReference type="OrthoDB" id="7159403at2"/>
<evidence type="ECO:0008006" key="4">
    <source>
        <dbReference type="Google" id="ProtNLM"/>
    </source>
</evidence>
<keyword evidence="1" id="KW-0812">Transmembrane</keyword>
<evidence type="ECO:0000256" key="1">
    <source>
        <dbReference type="SAM" id="Phobius"/>
    </source>
</evidence>
<feature type="transmembrane region" description="Helical" evidence="1">
    <location>
        <begin position="7"/>
        <end position="29"/>
    </location>
</feature>
<keyword evidence="1" id="KW-1133">Transmembrane helix</keyword>
<accession>A0A1I1LXV7</accession>
<dbReference type="AlphaFoldDB" id="A0A1I1LXV7"/>
<dbReference type="Pfam" id="PF11391">
    <property type="entry name" value="DUF2798"/>
    <property type="match status" value="1"/>
</dbReference>
<evidence type="ECO:0000313" key="2">
    <source>
        <dbReference type="EMBL" id="SFC77302.1"/>
    </source>
</evidence>